<protein>
    <submittedName>
        <fullName evidence="10">Ger(X)C family spore germination protein</fullName>
    </submittedName>
</protein>
<feature type="domain" description="Spore germination GerAC-like C-terminal" evidence="8">
    <location>
        <begin position="199"/>
        <end position="369"/>
    </location>
</feature>
<keyword evidence="7" id="KW-0449">Lipoprotein</keyword>
<reference evidence="10" key="1">
    <citation type="submission" date="2022-06" db="EMBL/GenBank/DDBJ databases">
        <title>Genome sequencing of Brevibacillus sp. BB3-R1.</title>
        <authorList>
            <person name="Heo J."/>
            <person name="Lee D."/>
            <person name="Won M."/>
            <person name="Han B.-H."/>
            <person name="Hong S.-B."/>
            <person name="Kwon S.-W."/>
        </authorList>
    </citation>
    <scope>NUCLEOTIDE SEQUENCE</scope>
    <source>
        <strain evidence="10">BB3-R1</strain>
    </source>
</reference>
<dbReference type="RefSeq" id="WP_251873830.1">
    <property type="nucleotide sequence ID" value="NZ_CP098755.1"/>
</dbReference>
<keyword evidence="11" id="KW-1185">Reference proteome</keyword>
<comment type="similarity">
    <text evidence="2">Belongs to the GerABKC lipoprotein family.</text>
</comment>
<dbReference type="InterPro" id="IPR057336">
    <property type="entry name" value="GerAC_N"/>
</dbReference>
<dbReference type="Proteomes" id="UP001056500">
    <property type="component" value="Chromosome"/>
</dbReference>
<keyword evidence="4" id="KW-0732">Signal</keyword>
<dbReference type="Pfam" id="PF25198">
    <property type="entry name" value="Spore_GerAC_N"/>
    <property type="match status" value="1"/>
</dbReference>
<dbReference type="PANTHER" id="PTHR35789">
    <property type="entry name" value="SPORE GERMINATION PROTEIN B3"/>
    <property type="match status" value="1"/>
</dbReference>
<dbReference type="Gene3D" id="3.30.300.210">
    <property type="entry name" value="Nutrient germinant receptor protein C, domain 3"/>
    <property type="match status" value="1"/>
</dbReference>
<keyword evidence="6" id="KW-0564">Palmitate</keyword>
<evidence type="ECO:0000256" key="5">
    <source>
        <dbReference type="ARBA" id="ARBA00023136"/>
    </source>
</evidence>
<dbReference type="InterPro" id="IPR046953">
    <property type="entry name" value="Spore_GerAC-like_C"/>
</dbReference>
<proteinExistence type="inferred from homology"/>
<name>A0ABY4WI43_9BACL</name>
<dbReference type="PANTHER" id="PTHR35789:SF1">
    <property type="entry name" value="SPORE GERMINATION PROTEIN B3"/>
    <property type="match status" value="1"/>
</dbReference>
<comment type="subcellular location">
    <subcellularLocation>
        <location evidence="1">Membrane</location>
        <topology evidence="1">Lipid-anchor</topology>
    </subcellularLocation>
</comment>
<dbReference type="Pfam" id="PF05504">
    <property type="entry name" value="Spore_GerAC"/>
    <property type="match status" value="1"/>
</dbReference>
<sequence>MTRRLSIFALTVWLAILPGCSDRINLEDITLTLMTGIDLNEKNELLFYIVSPVFNKIAKRKVEEFGVRADSVKQARARMDTLVSALTVEGKTQVLALGKRLVEHPDWFILLDTIYRDARVTVNSRIVVVDGPLHDVFHFNPPDKPIIPIHLTKLLDTANRRNYTVRTTASELRSMMADKGITPSVSEFKKLHAGVEVMGTSLLDKHGKYATRLLPKDTVLLQTLTHGKKGETIITIQVPDHLNPNRLIKPKLTFFAKDISRKIKTGYQNGQFEFDVKIKMNISISERLFAFDVTKQRKELEKLVKEELAKRYTKLIHQWQKLQLDPVGFGQYARAYQYKEWKKVEDDWPKAFSQAKVKVTPIIFIKGNGIID</sequence>
<feature type="domain" description="Spore germination protein N-terminal" evidence="9">
    <location>
        <begin position="22"/>
        <end position="187"/>
    </location>
</feature>
<dbReference type="InterPro" id="IPR008844">
    <property type="entry name" value="Spore_GerAC-like"/>
</dbReference>
<evidence type="ECO:0000313" key="11">
    <source>
        <dbReference type="Proteomes" id="UP001056500"/>
    </source>
</evidence>
<evidence type="ECO:0000313" key="10">
    <source>
        <dbReference type="EMBL" id="USG66723.1"/>
    </source>
</evidence>
<organism evidence="10 11">
    <name type="scientific">Brevibacillus ruminantium</name>
    <dbReference type="NCBI Taxonomy" id="2950604"/>
    <lineage>
        <taxon>Bacteria</taxon>
        <taxon>Bacillati</taxon>
        <taxon>Bacillota</taxon>
        <taxon>Bacilli</taxon>
        <taxon>Bacillales</taxon>
        <taxon>Paenibacillaceae</taxon>
        <taxon>Brevibacillus</taxon>
    </lineage>
</organism>
<evidence type="ECO:0000259" key="9">
    <source>
        <dbReference type="Pfam" id="PF25198"/>
    </source>
</evidence>
<evidence type="ECO:0000256" key="2">
    <source>
        <dbReference type="ARBA" id="ARBA00007886"/>
    </source>
</evidence>
<dbReference type="EMBL" id="CP098755">
    <property type="protein sequence ID" value="USG66723.1"/>
    <property type="molecule type" value="Genomic_DNA"/>
</dbReference>
<keyword evidence="5" id="KW-0472">Membrane</keyword>
<accession>A0ABY4WI43</accession>
<evidence type="ECO:0000256" key="6">
    <source>
        <dbReference type="ARBA" id="ARBA00023139"/>
    </source>
</evidence>
<evidence type="ECO:0000256" key="4">
    <source>
        <dbReference type="ARBA" id="ARBA00022729"/>
    </source>
</evidence>
<evidence type="ECO:0000256" key="3">
    <source>
        <dbReference type="ARBA" id="ARBA00022544"/>
    </source>
</evidence>
<keyword evidence="3" id="KW-0309">Germination</keyword>
<dbReference type="NCBIfam" id="TIGR02887">
    <property type="entry name" value="spore_ger_x_C"/>
    <property type="match status" value="1"/>
</dbReference>
<evidence type="ECO:0000256" key="7">
    <source>
        <dbReference type="ARBA" id="ARBA00023288"/>
    </source>
</evidence>
<dbReference type="InterPro" id="IPR038501">
    <property type="entry name" value="Spore_GerAC_C_sf"/>
</dbReference>
<evidence type="ECO:0000259" key="8">
    <source>
        <dbReference type="Pfam" id="PF05504"/>
    </source>
</evidence>
<evidence type="ECO:0000256" key="1">
    <source>
        <dbReference type="ARBA" id="ARBA00004635"/>
    </source>
</evidence>
<gene>
    <name evidence="10" type="ORF">NDK47_05335</name>
</gene>